<evidence type="ECO:0000313" key="2">
    <source>
        <dbReference type="Proteomes" id="UP001583193"/>
    </source>
</evidence>
<accession>A0ABR3WMK3</accession>
<keyword evidence="2" id="KW-1185">Reference proteome</keyword>
<reference evidence="1 2" key="1">
    <citation type="journal article" date="2024" name="IMA Fungus">
        <title>IMA Genome - F19 : A genome assembly and annotation guide to empower mycologists, including annotated draft genome sequences of Ceratocystis pirilliformis, Diaporthe australafricana, Fusarium ophioides, Paecilomyces lecythidis, and Sporothrix stenoceras.</title>
        <authorList>
            <person name="Aylward J."/>
            <person name="Wilson A.M."/>
            <person name="Visagie C.M."/>
            <person name="Spraker J."/>
            <person name="Barnes I."/>
            <person name="Buitendag C."/>
            <person name="Ceriani C."/>
            <person name="Del Mar Angel L."/>
            <person name="du Plessis D."/>
            <person name="Fuchs T."/>
            <person name="Gasser K."/>
            <person name="Kramer D."/>
            <person name="Li W."/>
            <person name="Munsamy K."/>
            <person name="Piso A."/>
            <person name="Price J.L."/>
            <person name="Sonnekus B."/>
            <person name="Thomas C."/>
            <person name="van der Nest A."/>
            <person name="van Dijk A."/>
            <person name="van Heerden A."/>
            <person name="van Vuuren N."/>
            <person name="Yilmaz N."/>
            <person name="Duong T.A."/>
            <person name="van der Merwe N.A."/>
            <person name="Wingfield M.J."/>
            <person name="Wingfield B.D."/>
        </authorList>
    </citation>
    <scope>NUCLEOTIDE SEQUENCE [LARGE SCALE GENOMIC DNA]</scope>
    <source>
        <strain evidence="1 2">CMW 18167</strain>
    </source>
</reference>
<name>A0ABR3WMK3_9EURO</name>
<gene>
    <name evidence="1" type="ORF">Plec18167_009675</name>
</gene>
<sequence>MGFLELSSEIQLRIYGSLRNIDDALHFARTCRYMQLLFQVHRRPILRSIIVSQLDTLQKFQLLNIYEWNAEHHKYDVPLTRSENWVSTFAAKFYNNGQSPSKNSRPRFPSGRQINFCVNEGLTDEALWAIVTRWHAMKVLFNLYCNREVRTYYLRSPLSYEETGDSEWVKALAAELSLLRPSNNDSIYVRKLESPVKRRAYERFYRSLCGHWQMVNMICKAKVAFYETSSTRNRHFDGLWERWWDDPGRDLGEKVDTLEVVDFVWGFLGRKIFPDPGGLPVWLEWDGPERFLDERESALRNWHFFIVWVTQYVRPPHIIELLFCKWELISTKGREGARYLQNLGFLDLQEGHCEYDDEDTPPEAFFEISCLELDGIARLACGHLDDEGKWYNWSDKLKGQVLFRQDDRVIQCLMKEEKNVL</sequence>
<comment type="caution">
    <text evidence="1">The sequence shown here is derived from an EMBL/GenBank/DDBJ whole genome shotgun (WGS) entry which is preliminary data.</text>
</comment>
<proteinExistence type="predicted"/>
<organism evidence="1 2">
    <name type="scientific">Paecilomyces lecythidis</name>
    <dbReference type="NCBI Taxonomy" id="3004212"/>
    <lineage>
        <taxon>Eukaryota</taxon>
        <taxon>Fungi</taxon>
        <taxon>Dikarya</taxon>
        <taxon>Ascomycota</taxon>
        <taxon>Pezizomycotina</taxon>
        <taxon>Eurotiomycetes</taxon>
        <taxon>Eurotiomycetidae</taxon>
        <taxon>Eurotiales</taxon>
        <taxon>Thermoascaceae</taxon>
        <taxon>Paecilomyces</taxon>
    </lineage>
</organism>
<dbReference type="EMBL" id="JAVDPF010000071">
    <property type="protein sequence ID" value="KAL1864675.1"/>
    <property type="molecule type" value="Genomic_DNA"/>
</dbReference>
<evidence type="ECO:0000313" key="1">
    <source>
        <dbReference type="EMBL" id="KAL1864675.1"/>
    </source>
</evidence>
<dbReference type="Proteomes" id="UP001583193">
    <property type="component" value="Unassembled WGS sequence"/>
</dbReference>
<evidence type="ECO:0008006" key="3">
    <source>
        <dbReference type="Google" id="ProtNLM"/>
    </source>
</evidence>
<protein>
    <recommendedName>
        <fullName evidence="3">F-box domain-containing protein</fullName>
    </recommendedName>
</protein>